<feature type="transmembrane region" description="Helical" evidence="10">
    <location>
        <begin position="123"/>
        <end position="144"/>
    </location>
</feature>
<dbReference type="SUPFAM" id="SSF81321">
    <property type="entry name" value="Family A G protein-coupled receptor-like"/>
    <property type="match status" value="1"/>
</dbReference>
<evidence type="ECO:0000256" key="8">
    <source>
        <dbReference type="ARBA" id="ARBA00023224"/>
    </source>
</evidence>
<evidence type="ECO:0000256" key="4">
    <source>
        <dbReference type="ARBA" id="ARBA00022989"/>
    </source>
</evidence>
<sequence>MLSAASILLIVYSVIILVALGGNLLVCVAVFYDRILRRQQENLFLVSLAVSDLLISLLVMSFAASNDILGYWPFGRLYCQLWICFDITCTTASILNLSAIALHRFLHISRPLVYVRCFRRRKICIVIAFVWLISAIIGSTQIILELVQRDEGIDDRNEVDETKYNNSHPRCELRLKPFYALGSSMCSFVIPAAMMVLLYTRLYLFARKHAKIMRIQVQQAANFAVTLNACEGIRNNTNVGFFYDRIFAMCRCCHRNDPIVLERIKSKNVSSKLCITDQKARSNLILEMKI</sequence>
<dbReference type="InterPro" id="IPR000276">
    <property type="entry name" value="GPCR_Rhodpsn"/>
</dbReference>
<dbReference type="PANTHER" id="PTHR24248:SF66">
    <property type="entry name" value="OCTOPAMINE RECEPTOR BETA-3R"/>
    <property type="match status" value="1"/>
</dbReference>
<dbReference type="GO" id="GO:0051379">
    <property type="term" value="F:epinephrine binding"/>
    <property type="evidence" value="ECO:0007669"/>
    <property type="project" value="EnsemblMetazoa"/>
</dbReference>
<evidence type="ECO:0000256" key="6">
    <source>
        <dbReference type="ARBA" id="ARBA00023136"/>
    </source>
</evidence>
<keyword evidence="2" id="KW-1003">Cell membrane</keyword>
<dbReference type="Pfam" id="PF00001">
    <property type="entry name" value="7tm_1"/>
    <property type="match status" value="1"/>
</dbReference>
<dbReference type="PRINTS" id="PR00237">
    <property type="entry name" value="GPCRRHODOPSN"/>
</dbReference>
<keyword evidence="5 9" id="KW-0297">G-protein coupled receptor</keyword>
<organism evidence="12">
    <name type="scientific">Loa loa</name>
    <name type="common">Eye worm</name>
    <name type="synonym">Filaria loa</name>
    <dbReference type="NCBI Taxonomy" id="7209"/>
    <lineage>
        <taxon>Eukaryota</taxon>
        <taxon>Metazoa</taxon>
        <taxon>Ecdysozoa</taxon>
        <taxon>Nematoda</taxon>
        <taxon>Chromadorea</taxon>
        <taxon>Rhabditida</taxon>
        <taxon>Spirurina</taxon>
        <taxon>Spiruromorpha</taxon>
        <taxon>Filarioidea</taxon>
        <taxon>Onchocercidae</taxon>
        <taxon>Loa</taxon>
    </lineage>
</organism>
<reference evidence="12" key="1">
    <citation type="submission" date="2012-04" db="EMBL/GenBank/DDBJ databases">
        <title>The Genome Sequence of Loa loa.</title>
        <authorList>
            <consortium name="The Broad Institute Genome Sequencing Platform"/>
            <consortium name="Broad Institute Genome Sequencing Center for Infectious Disease"/>
            <person name="Nutman T.B."/>
            <person name="Fink D.L."/>
            <person name="Russ C."/>
            <person name="Young S."/>
            <person name="Zeng Q."/>
            <person name="Gargeya S."/>
            <person name="Alvarado L."/>
            <person name="Berlin A."/>
            <person name="Chapman S.B."/>
            <person name="Chen Z."/>
            <person name="Freedman E."/>
            <person name="Gellesch M."/>
            <person name="Goldberg J."/>
            <person name="Griggs A."/>
            <person name="Gujja S."/>
            <person name="Heilman E.R."/>
            <person name="Heiman D."/>
            <person name="Howarth C."/>
            <person name="Mehta T."/>
            <person name="Neiman D."/>
            <person name="Pearson M."/>
            <person name="Roberts A."/>
            <person name="Saif S."/>
            <person name="Shea T."/>
            <person name="Shenoy N."/>
            <person name="Sisk P."/>
            <person name="Stolte C."/>
            <person name="Sykes S."/>
            <person name="White J."/>
            <person name="Yandava C."/>
            <person name="Haas B."/>
            <person name="Henn M.R."/>
            <person name="Nusbaum C."/>
            <person name="Birren B."/>
        </authorList>
    </citation>
    <scope>NUCLEOTIDE SEQUENCE [LARGE SCALE GENOMIC DNA]</scope>
</reference>
<dbReference type="GO" id="GO:0071880">
    <property type="term" value="P:adenylate cyclase-activating adrenergic receptor signaling pathway"/>
    <property type="evidence" value="ECO:0007669"/>
    <property type="project" value="TreeGrafter"/>
</dbReference>
<dbReference type="GO" id="GO:0001588">
    <property type="term" value="F:dopamine neurotransmitter receptor activity, coupled via Gs"/>
    <property type="evidence" value="ECO:0007669"/>
    <property type="project" value="EnsemblMetazoa"/>
</dbReference>
<dbReference type="GO" id="GO:0051380">
    <property type="term" value="F:norepinephrine binding"/>
    <property type="evidence" value="ECO:0007669"/>
    <property type="project" value="EnsemblMetazoa"/>
</dbReference>
<keyword evidence="4 10" id="KW-1133">Transmembrane helix</keyword>
<evidence type="ECO:0000313" key="12">
    <source>
        <dbReference type="EMBL" id="EFO21898.2"/>
    </source>
</evidence>
<keyword evidence="3 9" id="KW-0812">Transmembrane</keyword>
<accession>A0A1S0TXI8</accession>
<evidence type="ECO:0000256" key="3">
    <source>
        <dbReference type="ARBA" id="ARBA00022692"/>
    </source>
</evidence>
<keyword evidence="8 9" id="KW-0807">Transducer</keyword>
<comment type="subcellular location">
    <subcellularLocation>
        <location evidence="1">Cell membrane</location>
        <topology evidence="1">Multi-pass membrane protein</topology>
    </subcellularLocation>
</comment>
<dbReference type="EMBL" id="JH712109">
    <property type="protein sequence ID" value="EFO21898.2"/>
    <property type="molecule type" value="Genomic_DNA"/>
</dbReference>
<dbReference type="GO" id="GO:0043410">
    <property type="term" value="P:positive regulation of MAPK cascade"/>
    <property type="evidence" value="ECO:0007669"/>
    <property type="project" value="TreeGrafter"/>
</dbReference>
<feature type="transmembrane region" description="Helical" evidence="10">
    <location>
        <begin position="6"/>
        <end position="31"/>
    </location>
</feature>
<dbReference type="InParanoid" id="A0A1S0TXI8"/>
<dbReference type="GO" id="GO:0007191">
    <property type="term" value="P:adenylate cyclase-activating dopamine receptor signaling pathway"/>
    <property type="evidence" value="ECO:0007669"/>
    <property type="project" value="EnsemblMetazoa"/>
</dbReference>
<feature type="domain" description="G-protein coupled receptors family 1 profile" evidence="11">
    <location>
        <begin position="22"/>
        <end position="290"/>
    </location>
</feature>
<dbReference type="KEGG" id="loa:LOAG_06589"/>
<dbReference type="CTD" id="9944003"/>
<dbReference type="InterPro" id="IPR017452">
    <property type="entry name" value="GPCR_Rhodpsn_7TM"/>
</dbReference>
<gene>
    <name evidence="12" type="ORF">LOAG_06589</name>
</gene>
<evidence type="ECO:0000256" key="7">
    <source>
        <dbReference type="ARBA" id="ARBA00023170"/>
    </source>
</evidence>
<keyword evidence="7 9" id="KW-0675">Receptor</keyword>
<protein>
    <recommendedName>
        <fullName evidence="11">G-protein coupled receptors family 1 profile domain-containing protein</fullName>
    </recommendedName>
</protein>
<name>A0A1S0TXI8_LOALO</name>
<evidence type="ECO:0000256" key="9">
    <source>
        <dbReference type="RuleBase" id="RU000688"/>
    </source>
</evidence>
<dbReference type="RefSeq" id="XP_020302561.1">
    <property type="nucleotide sequence ID" value="XM_020447182.1"/>
</dbReference>
<evidence type="ECO:0000256" key="5">
    <source>
        <dbReference type="ARBA" id="ARBA00023040"/>
    </source>
</evidence>
<dbReference type="GO" id="GO:0040012">
    <property type="term" value="P:regulation of locomotion"/>
    <property type="evidence" value="ECO:0007669"/>
    <property type="project" value="EnsemblMetazoa"/>
</dbReference>
<dbReference type="GO" id="GO:0046959">
    <property type="term" value="P:habituation"/>
    <property type="evidence" value="ECO:0007669"/>
    <property type="project" value="EnsemblMetazoa"/>
</dbReference>
<feature type="transmembrane region" description="Helical" evidence="10">
    <location>
        <begin position="43"/>
        <end position="64"/>
    </location>
</feature>
<evidence type="ECO:0000259" key="11">
    <source>
        <dbReference type="PROSITE" id="PS50262"/>
    </source>
</evidence>
<comment type="similarity">
    <text evidence="9">Belongs to the G-protein coupled receptor 1 family.</text>
</comment>
<evidence type="ECO:0000256" key="2">
    <source>
        <dbReference type="ARBA" id="ARBA00022475"/>
    </source>
</evidence>
<dbReference type="Gene3D" id="1.20.1070.10">
    <property type="entry name" value="Rhodopsin 7-helix transmembrane proteins"/>
    <property type="match status" value="1"/>
</dbReference>
<dbReference type="PROSITE" id="PS50262">
    <property type="entry name" value="G_PROTEIN_RECEP_F1_2"/>
    <property type="match status" value="1"/>
</dbReference>
<dbReference type="OrthoDB" id="5957871at2759"/>
<dbReference type="AlphaFoldDB" id="A0A1S0TXI8"/>
<dbReference type="GO" id="GO:0007638">
    <property type="term" value="P:mechanosensory behavior"/>
    <property type="evidence" value="ECO:0007669"/>
    <property type="project" value="EnsemblMetazoa"/>
</dbReference>
<evidence type="ECO:0000256" key="10">
    <source>
        <dbReference type="SAM" id="Phobius"/>
    </source>
</evidence>
<feature type="transmembrane region" description="Helical" evidence="10">
    <location>
        <begin position="178"/>
        <end position="204"/>
    </location>
</feature>
<dbReference type="GO" id="GO:0004930">
    <property type="term" value="F:G protein-coupled receptor activity"/>
    <property type="evidence" value="ECO:0007669"/>
    <property type="project" value="UniProtKB-KW"/>
</dbReference>
<evidence type="ECO:0000256" key="1">
    <source>
        <dbReference type="ARBA" id="ARBA00004651"/>
    </source>
</evidence>
<feature type="transmembrane region" description="Helical" evidence="10">
    <location>
        <begin position="80"/>
        <end position="102"/>
    </location>
</feature>
<keyword evidence="6 10" id="KW-0472">Membrane</keyword>
<dbReference type="GO" id="GO:0045202">
    <property type="term" value="C:synapse"/>
    <property type="evidence" value="ECO:0007669"/>
    <property type="project" value="GOC"/>
</dbReference>
<dbReference type="GO" id="GO:0032094">
    <property type="term" value="P:response to food"/>
    <property type="evidence" value="ECO:0007669"/>
    <property type="project" value="EnsemblMetazoa"/>
</dbReference>
<dbReference type="GO" id="GO:0005886">
    <property type="term" value="C:plasma membrane"/>
    <property type="evidence" value="ECO:0007669"/>
    <property type="project" value="UniProtKB-SubCell"/>
</dbReference>
<proteinExistence type="inferred from homology"/>
<dbReference type="PROSITE" id="PS00237">
    <property type="entry name" value="G_PROTEIN_RECEP_F1_1"/>
    <property type="match status" value="1"/>
</dbReference>
<dbReference type="OMA" id="CDLWVAF"/>
<dbReference type="PANTHER" id="PTHR24248">
    <property type="entry name" value="ADRENERGIC RECEPTOR-RELATED G-PROTEIN COUPLED RECEPTOR"/>
    <property type="match status" value="1"/>
</dbReference>
<dbReference type="GeneID" id="9944003"/>